<dbReference type="SUPFAM" id="SSF52499">
    <property type="entry name" value="Isochorismatase-like hydrolases"/>
    <property type="match status" value="1"/>
</dbReference>
<dbReference type="AlphaFoldDB" id="A0A149QXM4"/>
<sequence length="187" mass="20349">MLSLPAKTTALVLIDLQKGIVAMPAAPHTTDVVVEKGKELAKAFRKAGAPVILVNVGFSKDWGDALHLPVDQPLTAEGMPADWTDLVEGLQEPSDLTITKRHWNAFYGTELDLQLRRRGIRTIVLGGISTNIGVESTARAAHEHGYAVIFAEDATSAHSDHMHNFAYEHIFPRLGRVVKAADIELTP</sequence>
<accession>A0A149QXM4</accession>
<feature type="domain" description="Isochorismatase-like" evidence="2">
    <location>
        <begin position="9"/>
        <end position="182"/>
    </location>
</feature>
<dbReference type="GO" id="GO:0016787">
    <property type="term" value="F:hydrolase activity"/>
    <property type="evidence" value="ECO:0007669"/>
    <property type="project" value="UniProtKB-KW"/>
</dbReference>
<dbReference type="EMBL" id="LHZA01000084">
    <property type="protein sequence ID" value="KXV02055.1"/>
    <property type="molecule type" value="Genomic_DNA"/>
</dbReference>
<dbReference type="PANTHER" id="PTHR43540">
    <property type="entry name" value="PEROXYUREIDOACRYLATE/UREIDOACRYLATE AMIDOHYDROLASE-RELATED"/>
    <property type="match status" value="1"/>
</dbReference>
<organism evidence="3 4">
    <name type="scientific">Acetobacter cerevisiae</name>
    <dbReference type="NCBI Taxonomy" id="178900"/>
    <lineage>
        <taxon>Bacteria</taxon>
        <taxon>Pseudomonadati</taxon>
        <taxon>Pseudomonadota</taxon>
        <taxon>Alphaproteobacteria</taxon>
        <taxon>Acetobacterales</taxon>
        <taxon>Acetobacteraceae</taxon>
        <taxon>Acetobacter</taxon>
    </lineage>
</organism>
<keyword evidence="1 3" id="KW-0378">Hydrolase</keyword>
<protein>
    <submittedName>
        <fullName evidence="3">Hydrolase</fullName>
    </submittedName>
</protein>
<dbReference type="Pfam" id="PF00857">
    <property type="entry name" value="Isochorismatase"/>
    <property type="match status" value="1"/>
</dbReference>
<gene>
    <name evidence="3" type="ORF">AD928_01225</name>
</gene>
<dbReference type="NCBIfam" id="NF008517">
    <property type="entry name" value="PRK11440.1"/>
    <property type="match status" value="1"/>
</dbReference>
<dbReference type="InterPro" id="IPR036380">
    <property type="entry name" value="Isochorismatase-like_sf"/>
</dbReference>
<dbReference type="PANTHER" id="PTHR43540:SF7">
    <property type="entry name" value="ISOCHORISMATASE FAMILY PROTEIN YECD"/>
    <property type="match status" value="1"/>
</dbReference>
<dbReference type="InterPro" id="IPR000868">
    <property type="entry name" value="Isochorismatase-like_dom"/>
</dbReference>
<proteinExistence type="predicted"/>
<name>A0A149QXM4_9PROT</name>
<evidence type="ECO:0000259" key="2">
    <source>
        <dbReference type="Pfam" id="PF00857"/>
    </source>
</evidence>
<dbReference type="CDD" id="cd00431">
    <property type="entry name" value="cysteine_hydrolases"/>
    <property type="match status" value="1"/>
</dbReference>
<evidence type="ECO:0000256" key="1">
    <source>
        <dbReference type="ARBA" id="ARBA00022801"/>
    </source>
</evidence>
<dbReference type="Gene3D" id="3.40.50.850">
    <property type="entry name" value="Isochorismatase-like"/>
    <property type="match status" value="1"/>
</dbReference>
<reference evidence="3 4" key="1">
    <citation type="submission" date="2015-06" db="EMBL/GenBank/DDBJ databases">
        <title>Improved classification and identification of acetic acid bacteria using matrix-assisted laser desorption/ionization time-of-flight mass spectrometry; Gluconobacter nephelii and Gluconobacter uchimurae are later heterotypic synonyms of Gluconobacter japonicus and Gluconobacter oxydans, respectively.</title>
        <authorList>
            <person name="Li L."/>
            <person name="Cleenwerck I."/>
            <person name="De Vuyst L."/>
            <person name="Vandamme P."/>
        </authorList>
    </citation>
    <scope>NUCLEOTIDE SEQUENCE [LARGE SCALE GENOMIC DNA]</scope>
    <source>
        <strain evidence="3 4">LMG 1625</strain>
    </source>
</reference>
<dbReference type="InterPro" id="IPR050272">
    <property type="entry name" value="Isochorismatase-like_hydrls"/>
</dbReference>
<evidence type="ECO:0000313" key="3">
    <source>
        <dbReference type="EMBL" id="KXV02055.1"/>
    </source>
</evidence>
<comment type="caution">
    <text evidence="3">The sequence shown here is derived from an EMBL/GenBank/DDBJ whole genome shotgun (WGS) entry which is preliminary data.</text>
</comment>
<dbReference type="PATRIC" id="fig|178900.5.peg.266"/>
<dbReference type="Proteomes" id="UP000075473">
    <property type="component" value="Unassembled WGS sequence"/>
</dbReference>
<evidence type="ECO:0000313" key="4">
    <source>
        <dbReference type="Proteomes" id="UP000075473"/>
    </source>
</evidence>
<dbReference type="RefSeq" id="WP_062247597.1">
    <property type="nucleotide sequence ID" value="NZ_LHZA01000084.1"/>
</dbReference>